<evidence type="ECO:0000256" key="16">
    <source>
        <dbReference type="ARBA" id="ARBA00023180"/>
    </source>
</evidence>
<reference evidence="20" key="1">
    <citation type="journal article" date="2014" name="Nat. Commun.">
        <title>The rainbow trout genome provides novel insights into evolution after whole-genome duplication in vertebrates.</title>
        <authorList>
            <person name="Berthelot C."/>
            <person name="Brunet F."/>
            <person name="Chalopin D."/>
            <person name="Juanchich A."/>
            <person name="Bernard M."/>
            <person name="Noel B."/>
            <person name="Bento P."/>
            <person name="Da Silva C."/>
            <person name="Labadie K."/>
            <person name="Alberti A."/>
            <person name="Aury J.M."/>
            <person name="Louis A."/>
            <person name="Dehais P."/>
            <person name="Bardou P."/>
            <person name="Montfort J."/>
            <person name="Klopp C."/>
            <person name="Cabau C."/>
            <person name="Gaspin C."/>
            <person name="Thorgaard G.H."/>
            <person name="Boussaha M."/>
            <person name="Quillet E."/>
            <person name="Guyomard R."/>
            <person name="Galiana D."/>
            <person name="Bobe J."/>
            <person name="Volff J.N."/>
            <person name="Genet C."/>
            <person name="Wincker P."/>
            <person name="Jaillon O."/>
            <person name="Roest Crollius H."/>
            <person name="Guiguen Y."/>
        </authorList>
    </citation>
    <scope>NUCLEOTIDE SEQUENCE [LARGE SCALE GENOMIC DNA]</scope>
</reference>
<dbReference type="GO" id="GO:0016485">
    <property type="term" value="P:protein processing"/>
    <property type="evidence" value="ECO:0007669"/>
    <property type="project" value="TreeGrafter"/>
</dbReference>
<keyword evidence="16" id="KW-0325">Glycoprotein</keyword>
<dbReference type="GO" id="GO:0000139">
    <property type="term" value="C:Golgi membrane"/>
    <property type="evidence" value="ECO:0007669"/>
    <property type="project" value="UniProtKB-SubCell"/>
</dbReference>
<evidence type="ECO:0000256" key="9">
    <source>
        <dbReference type="ARBA" id="ARBA00022801"/>
    </source>
</evidence>
<evidence type="ECO:0000259" key="19">
    <source>
        <dbReference type="Pfam" id="PF05649"/>
    </source>
</evidence>
<evidence type="ECO:0000256" key="13">
    <source>
        <dbReference type="ARBA" id="ARBA00023049"/>
    </source>
</evidence>
<dbReference type="EMBL" id="FR904410">
    <property type="protein sequence ID" value="CDQ62545.1"/>
    <property type="molecule type" value="Genomic_DNA"/>
</dbReference>
<dbReference type="Gene3D" id="3.40.390.10">
    <property type="entry name" value="Collagenase (Catalytic Domain)"/>
    <property type="match status" value="1"/>
</dbReference>
<evidence type="ECO:0000256" key="10">
    <source>
        <dbReference type="ARBA" id="ARBA00022833"/>
    </source>
</evidence>
<keyword evidence="14 18" id="KW-0472">Membrane</keyword>
<comment type="cofactor">
    <cofactor evidence="2">
        <name>Zn(2+)</name>
        <dbReference type="ChEBI" id="CHEBI:29105"/>
    </cofactor>
</comment>
<dbReference type="FunFam" id="3.40.390.10:FF:000076">
    <property type="entry name" value="membrane metallo-endopeptidase-like 1"/>
    <property type="match status" value="1"/>
</dbReference>
<dbReference type="AlphaFoldDB" id="A0A060WDA3"/>
<evidence type="ECO:0000256" key="5">
    <source>
        <dbReference type="ARBA" id="ARBA00012316"/>
    </source>
</evidence>
<dbReference type="InterPro" id="IPR008753">
    <property type="entry name" value="Peptidase_M13_N"/>
</dbReference>
<dbReference type="GO" id="GO:0030658">
    <property type="term" value="C:transport vesicle membrane"/>
    <property type="evidence" value="ECO:0007669"/>
    <property type="project" value="UniProtKB-SubCell"/>
</dbReference>
<evidence type="ECO:0000256" key="7">
    <source>
        <dbReference type="ARBA" id="ARBA00022692"/>
    </source>
</evidence>
<proteinExistence type="predicted"/>
<accession>A0A060WDA3</accession>
<evidence type="ECO:0000256" key="14">
    <source>
        <dbReference type="ARBA" id="ARBA00023136"/>
    </source>
</evidence>
<keyword evidence="9" id="KW-0378">Hydrolase</keyword>
<keyword evidence="13" id="KW-0482">Metalloprotease</keyword>
<protein>
    <recommendedName>
        <fullName evidence="5">endothelin-converting enzyme 1</fullName>
        <ecNumber evidence="5">3.4.24.71</ecNumber>
    </recommendedName>
</protein>
<feature type="transmembrane region" description="Helical" evidence="18">
    <location>
        <begin position="63"/>
        <end position="85"/>
    </location>
</feature>
<evidence type="ECO:0000256" key="12">
    <source>
        <dbReference type="ARBA" id="ARBA00023034"/>
    </source>
</evidence>
<organism evidence="20 21">
    <name type="scientific">Oncorhynchus mykiss</name>
    <name type="common">Rainbow trout</name>
    <name type="synonym">Salmo gairdneri</name>
    <dbReference type="NCBI Taxonomy" id="8022"/>
    <lineage>
        <taxon>Eukaryota</taxon>
        <taxon>Metazoa</taxon>
        <taxon>Chordata</taxon>
        <taxon>Craniata</taxon>
        <taxon>Vertebrata</taxon>
        <taxon>Euteleostomi</taxon>
        <taxon>Actinopterygii</taxon>
        <taxon>Neopterygii</taxon>
        <taxon>Teleostei</taxon>
        <taxon>Protacanthopterygii</taxon>
        <taxon>Salmoniformes</taxon>
        <taxon>Salmonidae</taxon>
        <taxon>Salmoninae</taxon>
        <taxon>Oncorhynchus</taxon>
    </lineage>
</organism>
<dbReference type="PANTHER" id="PTHR11733:SF127">
    <property type="entry name" value="EEF1AKMT4-ECE2 READTHROUGH TRANSCRIPT PROTEIN-RELATED"/>
    <property type="match status" value="1"/>
</dbReference>
<keyword evidence="7 18" id="KW-0812">Transmembrane</keyword>
<dbReference type="PANTHER" id="PTHR11733">
    <property type="entry name" value="ZINC METALLOPROTEASE FAMILY M13 NEPRILYSIN-RELATED"/>
    <property type="match status" value="1"/>
</dbReference>
<gene>
    <name evidence="20" type="ORF">GSONMT00067377001</name>
</gene>
<evidence type="ECO:0000313" key="20">
    <source>
        <dbReference type="EMBL" id="CDQ62545.1"/>
    </source>
</evidence>
<keyword evidence="6" id="KW-0645">Protease</keyword>
<dbReference type="GO" id="GO:0046872">
    <property type="term" value="F:metal ion binding"/>
    <property type="evidence" value="ECO:0007669"/>
    <property type="project" value="UniProtKB-KW"/>
</dbReference>
<evidence type="ECO:0000256" key="4">
    <source>
        <dbReference type="ARBA" id="ARBA00004250"/>
    </source>
</evidence>
<evidence type="ECO:0000256" key="1">
    <source>
        <dbReference type="ARBA" id="ARBA00001742"/>
    </source>
</evidence>
<dbReference type="EC" id="3.4.24.71" evidence="5"/>
<reference evidence="20" key="2">
    <citation type="submission" date="2014-03" db="EMBL/GenBank/DDBJ databases">
        <authorList>
            <person name="Genoscope - CEA"/>
        </authorList>
    </citation>
    <scope>NUCLEOTIDE SEQUENCE</scope>
</reference>
<feature type="domain" description="Peptidase M13 N-terminal" evidence="19">
    <location>
        <begin position="118"/>
        <end position="167"/>
    </location>
</feature>
<evidence type="ECO:0000256" key="3">
    <source>
        <dbReference type="ARBA" id="ARBA00004194"/>
    </source>
</evidence>
<dbReference type="STRING" id="8022.A0A060WDA3"/>
<dbReference type="MEROPS" id="M13.003"/>
<keyword evidence="11 18" id="KW-1133">Transmembrane helix</keyword>
<evidence type="ECO:0000256" key="8">
    <source>
        <dbReference type="ARBA" id="ARBA00022723"/>
    </source>
</evidence>
<keyword evidence="8" id="KW-0479">Metal-binding</keyword>
<dbReference type="InterPro" id="IPR000718">
    <property type="entry name" value="Peptidase_M13"/>
</dbReference>
<evidence type="ECO:0000256" key="18">
    <source>
        <dbReference type="SAM" id="Phobius"/>
    </source>
</evidence>
<keyword evidence="12" id="KW-0333">Golgi apparatus</keyword>
<dbReference type="SUPFAM" id="SSF55486">
    <property type="entry name" value="Metalloproteases ('zincins'), catalytic domain"/>
    <property type="match status" value="1"/>
</dbReference>
<keyword evidence="17" id="KW-0968">Cytoplasmic vesicle</keyword>
<dbReference type="InterPro" id="IPR024079">
    <property type="entry name" value="MetalloPept_cat_dom_sf"/>
</dbReference>
<sequence length="187" mass="20839">MYVCILLFYDLSMSSYKRATFEEEEAAENPADGGMSPDSVEVGFRKGGIQLLSPLGRRTQMEVVLAGVLLASLLALFGCAVTLGIRYNKDPARSLCLTEACITVASKIVEALDRSADPCQDFYQYACGGWVRKNPLPDGRSRWSTFNSIWDQNQAVLKHLLGELEPNTCTHMHKHTVLPYKNLEVIY</sequence>
<comment type="subcellular location">
    <subcellularLocation>
        <location evidence="4">Cytoplasmic vesicle</location>
        <location evidence="4">Secretory vesicle membrane</location>
    </subcellularLocation>
    <subcellularLocation>
        <location evidence="3">Golgi apparatus membrane</location>
        <topology evidence="3">Single-pass membrane protein</topology>
    </subcellularLocation>
</comment>
<dbReference type="GO" id="GO:0004222">
    <property type="term" value="F:metalloendopeptidase activity"/>
    <property type="evidence" value="ECO:0007669"/>
    <property type="project" value="UniProtKB-EC"/>
</dbReference>
<evidence type="ECO:0000256" key="2">
    <source>
        <dbReference type="ARBA" id="ARBA00001947"/>
    </source>
</evidence>
<evidence type="ECO:0000256" key="17">
    <source>
        <dbReference type="ARBA" id="ARBA00023329"/>
    </source>
</evidence>
<dbReference type="PROSITE" id="PS51885">
    <property type="entry name" value="NEPRILYSIN"/>
    <property type="match status" value="1"/>
</dbReference>
<evidence type="ECO:0000256" key="11">
    <source>
        <dbReference type="ARBA" id="ARBA00022989"/>
    </source>
</evidence>
<dbReference type="Pfam" id="PF05649">
    <property type="entry name" value="Peptidase_M13_N"/>
    <property type="match status" value="1"/>
</dbReference>
<name>A0A060WDA3_ONCMY</name>
<evidence type="ECO:0000313" key="21">
    <source>
        <dbReference type="Proteomes" id="UP000193380"/>
    </source>
</evidence>
<comment type="catalytic activity">
    <reaction evidence="1">
        <text>Hydrolysis of the 21-Trp-|-Val-22 bond in big endothelin to form endothelin 1.</text>
        <dbReference type="EC" id="3.4.24.71"/>
    </reaction>
</comment>
<evidence type="ECO:0000256" key="15">
    <source>
        <dbReference type="ARBA" id="ARBA00023157"/>
    </source>
</evidence>
<keyword evidence="10" id="KW-0862">Zinc</keyword>
<dbReference type="Proteomes" id="UP000193380">
    <property type="component" value="Unassembled WGS sequence"/>
</dbReference>
<keyword evidence="15" id="KW-1015">Disulfide bond</keyword>
<dbReference type="GO" id="GO:0005886">
    <property type="term" value="C:plasma membrane"/>
    <property type="evidence" value="ECO:0007669"/>
    <property type="project" value="TreeGrafter"/>
</dbReference>
<evidence type="ECO:0000256" key="6">
    <source>
        <dbReference type="ARBA" id="ARBA00022670"/>
    </source>
</evidence>
<dbReference type="PaxDb" id="8022-A0A060WDA3"/>